<dbReference type="InterPro" id="IPR051837">
    <property type="entry name" value="SortingNexin/PXDomain-PKLike"/>
</dbReference>
<dbReference type="CDD" id="cd06871">
    <property type="entry name" value="PX_MONaKA"/>
    <property type="match status" value="1"/>
</dbReference>
<dbReference type="EnsemblMetazoa" id="SMAR009867-RA">
    <property type="protein sequence ID" value="SMAR009867-PA"/>
    <property type="gene ID" value="SMAR009867"/>
</dbReference>
<keyword evidence="2" id="KW-0963">Cytoplasm</keyword>
<dbReference type="GO" id="GO:0005770">
    <property type="term" value="C:late endosome"/>
    <property type="evidence" value="ECO:0007669"/>
    <property type="project" value="TreeGrafter"/>
</dbReference>
<dbReference type="InterPro" id="IPR001245">
    <property type="entry name" value="Ser-Thr/Tyr_kinase_cat_dom"/>
</dbReference>
<dbReference type="PANTHER" id="PTHR22999">
    <property type="entry name" value="PX SERINE/THREONINE KINASE PXK"/>
    <property type="match status" value="1"/>
</dbReference>
<name>T1J845_STRMM</name>
<sequence>MAKKLGVPQKLIDDTVPLTCTIENSQNTQGHVEYVLRVERATTSSWQVIRRYNDFVSLNAALQISNVELPLPPKKIFGNMDREFVAERQIGLQNYLNAVLAHPIISSSVYVKKFLDPANYSVNYQELSLQYVSMLIRSEPEWEVVEPMPKIGWRIKKQYFLVQNVSSIKQKFLLSWSDSGPDRTLDDKSMQGVLKALTHLNHPHIQPMLFASVSDSGGFVIQHLLPGGSLRDRVYKANFRHHFLAKYANPKQATPLPLGEIRSFGRQILEALKFLSEKGFLHGHLHSGNILVDGSVCRLSDIHNGILGLRSYYRAFFVQLRRVSSIEAIDVYSFGHVLYEMAFGWPLLESTTETFSTTSPAIVSILESILTSEACKRGLPTLSDLLSNPFFQDAPLPSTVDNGRVTLKLTAQLKEALQIATGKTEEALKEQHKALRQLKRVIKANAILSLDNGRRKTKSTKQKFQSNEKDDSTPPPSPAPTSSSMVPPPPPMCKVASEPSTPTSPPPPPPPLLTPTSLPPPPPLLTPTSPVPSPVSSGRPAFLGSIEAFSKSGLRKTQTKDRSIPNV</sequence>
<feature type="compositionally biased region" description="Pro residues" evidence="3">
    <location>
        <begin position="502"/>
        <end position="533"/>
    </location>
</feature>
<accession>T1J845</accession>
<dbReference type="SMART" id="SM00312">
    <property type="entry name" value="PX"/>
    <property type="match status" value="1"/>
</dbReference>
<dbReference type="GO" id="GO:0006622">
    <property type="term" value="P:protein targeting to lysosome"/>
    <property type="evidence" value="ECO:0007669"/>
    <property type="project" value="TreeGrafter"/>
</dbReference>
<dbReference type="AlphaFoldDB" id="T1J845"/>
<reference evidence="7" key="1">
    <citation type="submission" date="2011-05" db="EMBL/GenBank/DDBJ databases">
        <authorList>
            <person name="Richards S.R."/>
            <person name="Qu J."/>
            <person name="Jiang H."/>
            <person name="Jhangiani S.N."/>
            <person name="Agravi P."/>
            <person name="Goodspeed R."/>
            <person name="Gross S."/>
            <person name="Mandapat C."/>
            <person name="Jackson L."/>
            <person name="Mathew T."/>
            <person name="Pu L."/>
            <person name="Thornton R."/>
            <person name="Saada N."/>
            <person name="Wilczek-Boney K.B."/>
            <person name="Lee S."/>
            <person name="Kovar C."/>
            <person name="Wu Y."/>
            <person name="Scherer S.E."/>
            <person name="Worley K.C."/>
            <person name="Muzny D.M."/>
            <person name="Gibbs R."/>
        </authorList>
    </citation>
    <scope>NUCLEOTIDE SEQUENCE</scope>
    <source>
        <strain evidence="7">Brora</strain>
    </source>
</reference>
<feature type="domain" description="Protein kinase" evidence="4">
    <location>
        <begin position="84"/>
        <end position="435"/>
    </location>
</feature>
<dbReference type="GO" id="GO:0035091">
    <property type="term" value="F:phosphatidylinositol binding"/>
    <property type="evidence" value="ECO:0007669"/>
    <property type="project" value="InterPro"/>
</dbReference>
<feature type="region of interest" description="Disordered" evidence="3">
    <location>
        <begin position="452"/>
        <end position="541"/>
    </location>
</feature>
<feature type="domain" description="PX" evidence="5">
    <location>
        <begin position="12"/>
        <end position="122"/>
    </location>
</feature>
<dbReference type="InterPro" id="IPR001683">
    <property type="entry name" value="PX_dom"/>
</dbReference>
<dbReference type="Gene3D" id="1.10.510.10">
    <property type="entry name" value="Transferase(Phosphotransferase) domain 1"/>
    <property type="match status" value="1"/>
</dbReference>
<dbReference type="Pfam" id="PF00787">
    <property type="entry name" value="PX"/>
    <property type="match status" value="1"/>
</dbReference>
<dbReference type="InterPro" id="IPR011009">
    <property type="entry name" value="Kinase-like_dom_sf"/>
</dbReference>
<dbReference type="HOGENOM" id="CLU_036868_0_0_1"/>
<dbReference type="PhylomeDB" id="T1J845"/>
<evidence type="ECO:0000259" key="5">
    <source>
        <dbReference type="PROSITE" id="PS50195"/>
    </source>
</evidence>
<dbReference type="CDD" id="cd22062">
    <property type="entry name" value="WH2_DdVASP-like"/>
    <property type="match status" value="1"/>
</dbReference>
<dbReference type="Gene3D" id="3.30.1520.10">
    <property type="entry name" value="Phox-like domain"/>
    <property type="match status" value="1"/>
</dbReference>
<dbReference type="GO" id="GO:0004672">
    <property type="term" value="F:protein kinase activity"/>
    <property type="evidence" value="ECO:0007669"/>
    <property type="project" value="InterPro"/>
</dbReference>
<organism evidence="6 7">
    <name type="scientific">Strigamia maritima</name>
    <name type="common">European centipede</name>
    <name type="synonym">Geophilus maritimus</name>
    <dbReference type="NCBI Taxonomy" id="126957"/>
    <lineage>
        <taxon>Eukaryota</taxon>
        <taxon>Metazoa</taxon>
        <taxon>Ecdysozoa</taxon>
        <taxon>Arthropoda</taxon>
        <taxon>Myriapoda</taxon>
        <taxon>Chilopoda</taxon>
        <taxon>Pleurostigmophora</taxon>
        <taxon>Geophilomorpha</taxon>
        <taxon>Linotaeniidae</taxon>
        <taxon>Strigamia</taxon>
    </lineage>
</organism>
<dbReference type="GO" id="GO:0003779">
    <property type="term" value="F:actin binding"/>
    <property type="evidence" value="ECO:0007669"/>
    <property type="project" value="InterPro"/>
</dbReference>
<dbReference type="SUPFAM" id="SSF56112">
    <property type="entry name" value="Protein kinase-like (PK-like)"/>
    <property type="match status" value="1"/>
</dbReference>
<dbReference type="GO" id="GO:0008333">
    <property type="term" value="P:endosome to lysosome transport"/>
    <property type="evidence" value="ECO:0007669"/>
    <property type="project" value="TreeGrafter"/>
</dbReference>
<evidence type="ECO:0000256" key="1">
    <source>
        <dbReference type="ARBA" id="ARBA00004496"/>
    </source>
</evidence>
<feature type="region of interest" description="Disordered" evidence="3">
    <location>
        <begin position="548"/>
        <end position="567"/>
    </location>
</feature>
<evidence type="ECO:0000313" key="6">
    <source>
        <dbReference type="EnsemblMetazoa" id="SMAR009867-PA"/>
    </source>
</evidence>
<dbReference type="GO" id="GO:0005769">
    <property type="term" value="C:early endosome"/>
    <property type="evidence" value="ECO:0007669"/>
    <property type="project" value="TreeGrafter"/>
</dbReference>
<protein>
    <recommendedName>
        <fullName evidence="8">PX domain-containing protein</fullName>
    </recommendedName>
</protein>
<keyword evidence="7" id="KW-1185">Reference proteome</keyword>
<dbReference type="InterPro" id="IPR000719">
    <property type="entry name" value="Prot_kinase_dom"/>
</dbReference>
<dbReference type="InterPro" id="IPR037903">
    <property type="entry name" value="MONaKA_PX"/>
</dbReference>
<dbReference type="STRING" id="126957.T1J845"/>
<dbReference type="GO" id="GO:0045022">
    <property type="term" value="P:early endosome to late endosome transport"/>
    <property type="evidence" value="ECO:0007669"/>
    <property type="project" value="TreeGrafter"/>
</dbReference>
<dbReference type="InterPro" id="IPR003124">
    <property type="entry name" value="WH2_dom"/>
</dbReference>
<comment type="subcellular location">
    <subcellularLocation>
        <location evidence="1">Cytoplasm</location>
    </subcellularLocation>
</comment>
<dbReference type="InterPro" id="IPR036871">
    <property type="entry name" value="PX_dom_sf"/>
</dbReference>
<feature type="compositionally biased region" description="Basic and acidic residues" evidence="3">
    <location>
        <begin position="558"/>
        <end position="567"/>
    </location>
</feature>
<dbReference type="GO" id="GO:0005524">
    <property type="term" value="F:ATP binding"/>
    <property type="evidence" value="ECO:0007669"/>
    <property type="project" value="InterPro"/>
</dbReference>
<proteinExistence type="predicted"/>
<evidence type="ECO:0000256" key="3">
    <source>
        <dbReference type="SAM" id="MobiDB-lite"/>
    </source>
</evidence>
<evidence type="ECO:0000259" key="4">
    <source>
        <dbReference type="PROSITE" id="PS50011"/>
    </source>
</evidence>
<dbReference type="PANTHER" id="PTHR22999:SF40">
    <property type="entry name" value="PX DOMAIN-CONTAINING PROTEIN KINASE-LIKE PROTEIN"/>
    <property type="match status" value="1"/>
</dbReference>
<dbReference type="FunFam" id="3.30.1520.10:FF:000010">
    <property type="entry name" value="PX domain-containing protein kinase-like protein isoform X6"/>
    <property type="match status" value="1"/>
</dbReference>
<dbReference type="Proteomes" id="UP000014500">
    <property type="component" value="Unassembled WGS sequence"/>
</dbReference>
<dbReference type="eggNOG" id="KOG2101">
    <property type="taxonomic scope" value="Eukaryota"/>
</dbReference>
<dbReference type="Pfam" id="PF02205">
    <property type="entry name" value="WH2"/>
    <property type="match status" value="1"/>
</dbReference>
<dbReference type="PROSITE" id="PS50195">
    <property type="entry name" value="PX"/>
    <property type="match status" value="1"/>
</dbReference>
<dbReference type="GO" id="GO:0005886">
    <property type="term" value="C:plasma membrane"/>
    <property type="evidence" value="ECO:0007669"/>
    <property type="project" value="TreeGrafter"/>
</dbReference>
<dbReference type="PROSITE" id="PS50011">
    <property type="entry name" value="PROTEIN_KINASE_DOM"/>
    <property type="match status" value="1"/>
</dbReference>
<dbReference type="SUPFAM" id="SSF64268">
    <property type="entry name" value="PX domain"/>
    <property type="match status" value="1"/>
</dbReference>
<reference evidence="6" key="2">
    <citation type="submission" date="2015-02" db="UniProtKB">
        <authorList>
            <consortium name="EnsemblMetazoa"/>
        </authorList>
    </citation>
    <scope>IDENTIFICATION</scope>
</reference>
<dbReference type="EMBL" id="JH431948">
    <property type="status" value="NOT_ANNOTATED_CDS"/>
    <property type="molecule type" value="Genomic_DNA"/>
</dbReference>
<evidence type="ECO:0000256" key="2">
    <source>
        <dbReference type="ARBA" id="ARBA00022490"/>
    </source>
</evidence>
<dbReference type="OMA" id="FTQYAST"/>
<evidence type="ECO:0008006" key="8">
    <source>
        <dbReference type="Google" id="ProtNLM"/>
    </source>
</evidence>
<dbReference type="Pfam" id="PF07714">
    <property type="entry name" value="PK_Tyr_Ser-Thr"/>
    <property type="match status" value="1"/>
</dbReference>
<dbReference type="GO" id="GO:0043271">
    <property type="term" value="P:negative regulation of monoatomic ion transport"/>
    <property type="evidence" value="ECO:0007669"/>
    <property type="project" value="TreeGrafter"/>
</dbReference>
<evidence type="ECO:0000313" key="7">
    <source>
        <dbReference type="Proteomes" id="UP000014500"/>
    </source>
</evidence>